<evidence type="ECO:0000313" key="2">
    <source>
        <dbReference type="Proteomes" id="UP000076502"/>
    </source>
</evidence>
<dbReference type="Proteomes" id="UP000076502">
    <property type="component" value="Unassembled WGS sequence"/>
</dbReference>
<proteinExistence type="predicted"/>
<dbReference type="AlphaFoldDB" id="A0A154P2L0"/>
<dbReference type="EMBL" id="KQ434808">
    <property type="protein sequence ID" value="KZC06175.1"/>
    <property type="molecule type" value="Genomic_DNA"/>
</dbReference>
<keyword evidence="2" id="KW-1185">Reference proteome</keyword>
<dbReference type="STRING" id="178035.A0A154P2L0"/>
<protein>
    <submittedName>
        <fullName evidence="1">Uncharacterized protein</fullName>
    </submittedName>
</protein>
<accession>A0A154P2L0</accession>
<evidence type="ECO:0000313" key="1">
    <source>
        <dbReference type="EMBL" id="KZC06175.1"/>
    </source>
</evidence>
<name>A0A154P2L0_DUFNO</name>
<gene>
    <name evidence="1" type="ORF">WN55_07349</name>
</gene>
<sequence length="82" mass="9891">MAENIYELEQEKDMEMLYNWQKRRDAIEEESIGQAKNPRWLNYKLKLLTASNFGRVCRRRNETFCAKSVKCFVYPKLINALR</sequence>
<reference evidence="1 2" key="1">
    <citation type="submission" date="2015-07" db="EMBL/GenBank/DDBJ databases">
        <title>The genome of Dufourea novaeangliae.</title>
        <authorList>
            <person name="Pan H."/>
            <person name="Kapheim K."/>
        </authorList>
    </citation>
    <scope>NUCLEOTIDE SEQUENCE [LARGE SCALE GENOMIC DNA]</scope>
    <source>
        <strain evidence="1">0120121106</strain>
        <tissue evidence="1">Whole body</tissue>
    </source>
</reference>
<organism evidence="1 2">
    <name type="scientific">Dufourea novaeangliae</name>
    <name type="common">Sweat bee</name>
    <dbReference type="NCBI Taxonomy" id="178035"/>
    <lineage>
        <taxon>Eukaryota</taxon>
        <taxon>Metazoa</taxon>
        <taxon>Ecdysozoa</taxon>
        <taxon>Arthropoda</taxon>
        <taxon>Hexapoda</taxon>
        <taxon>Insecta</taxon>
        <taxon>Pterygota</taxon>
        <taxon>Neoptera</taxon>
        <taxon>Endopterygota</taxon>
        <taxon>Hymenoptera</taxon>
        <taxon>Apocrita</taxon>
        <taxon>Aculeata</taxon>
        <taxon>Apoidea</taxon>
        <taxon>Anthophila</taxon>
        <taxon>Halictidae</taxon>
        <taxon>Rophitinae</taxon>
        <taxon>Dufourea</taxon>
    </lineage>
</organism>